<accession>A0ABP9NIA6</accession>
<organism evidence="2 3">
    <name type="scientific">Pseudonocardia adelaidensis</name>
    <dbReference type="NCBI Taxonomy" id="648754"/>
    <lineage>
        <taxon>Bacteria</taxon>
        <taxon>Bacillati</taxon>
        <taxon>Actinomycetota</taxon>
        <taxon>Actinomycetes</taxon>
        <taxon>Pseudonocardiales</taxon>
        <taxon>Pseudonocardiaceae</taxon>
        <taxon>Pseudonocardia</taxon>
    </lineage>
</organism>
<reference evidence="3" key="1">
    <citation type="journal article" date="2019" name="Int. J. Syst. Evol. Microbiol.">
        <title>The Global Catalogue of Microorganisms (GCM) 10K type strain sequencing project: providing services to taxonomists for standard genome sequencing and annotation.</title>
        <authorList>
            <consortium name="The Broad Institute Genomics Platform"/>
            <consortium name="The Broad Institute Genome Sequencing Center for Infectious Disease"/>
            <person name="Wu L."/>
            <person name="Ma J."/>
        </authorList>
    </citation>
    <scope>NUCLEOTIDE SEQUENCE [LARGE SCALE GENOMIC DNA]</scope>
    <source>
        <strain evidence="3">JCM 18302</strain>
    </source>
</reference>
<proteinExistence type="predicted"/>
<name>A0ABP9NIA6_9PSEU</name>
<comment type="caution">
    <text evidence="2">The sequence shown here is derived from an EMBL/GenBank/DDBJ whole genome shotgun (WGS) entry which is preliminary data.</text>
</comment>
<evidence type="ECO:0000256" key="1">
    <source>
        <dbReference type="SAM" id="MobiDB-lite"/>
    </source>
</evidence>
<protein>
    <submittedName>
        <fullName evidence="2">Uncharacterized protein</fullName>
    </submittedName>
</protein>
<feature type="region of interest" description="Disordered" evidence="1">
    <location>
        <begin position="57"/>
        <end position="140"/>
    </location>
</feature>
<evidence type="ECO:0000313" key="2">
    <source>
        <dbReference type="EMBL" id="GAA5119075.1"/>
    </source>
</evidence>
<dbReference type="Proteomes" id="UP001500804">
    <property type="component" value="Unassembled WGS sequence"/>
</dbReference>
<feature type="compositionally biased region" description="Basic and acidic residues" evidence="1">
    <location>
        <begin position="131"/>
        <end position="140"/>
    </location>
</feature>
<keyword evidence="3" id="KW-1185">Reference proteome</keyword>
<gene>
    <name evidence="2" type="ORF">GCM10023320_24260</name>
</gene>
<evidence type="ECO:0000313" key="3">
    <source>
        <dbReference type="Proteomes" id="UP001500804"/>
    </source>
</evidence>
<dbReference type="EMBL" id="BAABJO010000007">
    <property type="protein sequence ID" value="GAA5119075.1"/>
    <property type="molecule type" value="Genomic_DNA"/>
</dbReference>
<sequence length="140" mass="15376">MIMEDVVRRYREGTALITAMMAIGADTEHTRYAVVTDADGRLVGTYFPADMTRQTGWHVLTPRTRLPFPSPPKPTPPPGSSPTPDPRNALSPAPGNSKRSTPAPHRTSAPHPRVTCRSPDPCPKHATRSPGPEHRKERRS</sequence>
<feature type="compositionally biased region" description="Pro residues" evidence="1">
    <location>
        <begin position="68"/>
        <end position="85"/>
    </location>
</feature>